<evidence type="ECO:0000313" key="2">
    <source>
        <dbReference type="Proteomes" id="UP001497535"/>
    </source>
</evidence>
<accession>A0ACB1AZJ7</accession>
<keyword evidence="2" id="KW-1185">Reference proteome</keyword>
<proteinExistence type="predicted"/>
<name>A0ACB1AZJ7_MELEN</name>
<comment type="caution">
    <text evidence="1">The sequence shown here is derived from an EMBL/GenBank/DDBJ whole genome shotgun (WGS) entry which is preliminary data.</text>
</comment>
<dbReference type="Proteomes" id="UP001497535">
    <property type="component" value="Unassembled WGS sequence"/>
</dbReference>
<dbReference type="EMBL" id="CAVMJV010000127">
    <property type="protein sequence ID" value="CAK5107560.1"/>
    <property type="molecule type" value="Genomic_DNA"/>
</dbReference>
<gene>
    <name evidence="1" type="ORF">MENTE1834_LOCUS43743</name>
</gene>
<organism evidence="1 2">
    <name type="scientific">Meloidogyne enterolobii</name>
    <name type="common">Root-knot nematode worm</name>
    <name type="synonym">Meloidogyne mayaguensis</name>
    <dbReference type="NCBI Taxonomy" id="390850"/>
    <lineage>
        <taxon>Eukaryota</taxon>
        <taxon>Metazoa</taxon>
        <taxon>Ecdysozoa</taxon>
        <taxon>Nematoda</taxon>
        <taxon>Chromadorea</taxon>
        <taxon>Rhabditida</taxon>
        <taxon>Tylenchina</taxon>
        <taxon>Tylenchomorpha</taxon>
        <taxon>Tylenchoidea</taxon>
        <taxon>Meloidogynidae</taxon>
        <taxon>Meloidogyninae</taxon>
        <taxon>Meloidogyne</taxon>
    </lineage>
</organism>
<reference evidence="1" key="1">
    <citation type="submission" date="2023-11" db="EMBL/GenBank/DDBJ databases">
        <authorList>
            <person name="Poullet M."/>
        </authorList>
    </citation>
    <scope>NUCLEOTIDE SEQUENCE</scope>
    <source>
        <strain evidence="1">E1834</strain>
    </source>
</reference>
<protein>
    <submittedName>
        <fullName evidence="1">Uncharacterized protein</fullName>
    </submittedName>
</protein>
<evidence type="ECO:0000313" key="1">
    <source>
        <dbReference type="EMBL" id="CAK5107560.1"/>
    </source>
</evidence>
<sequence>MASILSLFFTKTNINGILGRFFLIQKFFYFPLFFRGNMFLFSHNFLQKFLNFPSDWNSTDKRLIDIGAGDGTITLVLQRFFKHVTAVEASKVMEWRLAQHHFKILNVDKWQQSGPYDLICALNLLDRHYAPTQLLKQLHSLALSNGCFLLLSVVLPLNFYVEFNLNEGGTQQDLLLLPFSKSNKNSFEEHAEILVNEVLIPAGFEVVRWTKLPYFSEGDLARVTFSTVWYFDKVFL</sequence>